<dbReference type="Pfam" id="PF13482">
    <property type="entry name" value="RNase_H_2"/>
    <property type="match status" value="1"/>
</dbReference>
<evidence type="ECO:0000313" key="2">
    <source>
        <dbReference type="EMBL" id="HIV24121.1"/>
    </source>
</evidence>
<reference evidence="2" key="1">
    <citation type="submission" date="2020-10" db="EMBL/GenBank/DDBJ databases">
        <authorList>
            <person name="Gilroy R."/>
        </authorList>
    </citation>
    <scope>NUCLEOTIDE SEQUENCE</scope>
    <source>
        <strain evidence="2">ChiBcec6-7307</strain>
    </source>
</reference>
<gene>
    <name evidence="2" type="ORF">IAC80_09345</name>
</gene>
<dbReference type="PANTHER" id="PTHR38462:SF1">
    <property type="entry name" value="YPRB RIBONUCLEASE H-LIKE DOMAIN-CONTAINING PROTEIN"/>
    <property type="match status" value="1"/>
</dbReference>
<dbReference type="InterPro" id="IPR012337">
    <property type="entry name" value="RNaseH-like_sf"/>
</dbReference>
<feature type="domain" description="YprB ribonuclease H-like" evidence="1">
    <location>
        <begin position="28"/>
        <end position="197"/>
    </location>
</feature>
<comment type="caution">
    <text evidence="2">The sequence shown here is derived from an EMBL/GenBank/DDBJ whole genome shotgun (WGS) entry which is preliminary data.</text>
</comment>
<evidence type="ECO:0000259" key="1">
    <source>
        <dbReference type="Pfam" id="PF13482"/>
    </source>
</evidence>
<evidence type="ECO:0000313" key="3">
    <source>
        <dbReference type="Proteomes" id="UP000886889"/>
    </source>
</evidence>
<protein>
    <submittedName>
        <fullName evidence="2">Ribonuclease H-like domain-containing protein</fullName>
    </submittedName>
</protein>
<dbReference type="InterPro" id="IPR036397">
    <property type="entry name" value="RNaseH_sf"/>
</dbReference>
<dbReference type="AlphaFoldDB" id="A0A9D1P0A4"/>
<dbReference type="Proteomes" id="UP000886889">
    <property type="component" value="Unassembled WGS sequence"/>
</dbReference>
<sequence length="372" mass="43372">MITRTFSRALPGSGQILQRRGLEPDRCIFFDIETTGFKPETSSLYLIGAAFPESSQKPERWTILQWLAESPGEEKRLLESFSERLTAGSVLVHFNGRRFDLPYLEEKYRQHGLPSPLSVPESLDLYRDFRPLKKLLGLERMNQKSLETFLGNCREDMYDGGQLIPLYRQFVRTGEQDLLAALLLHNREDVTGMLQLLSLYGYTEFLKTFLADASSEEPPIQTELICLRDGSRRLLLRFFLDPAVPVPLSRMTESGVFSLNQNTGKWLIPVREDPLRYYFPDWKNYYYLPEENQALHKSVAVYVDKKFRQPCTPENCYITRTGPFLPQPEELFSPGLRENRKDRQSWFPLTDEFLQDQKQLRQYLAVLLKSFL</sequence>
<proteinExistence type="predicted"/>
<dbReference type="EMBL" id="DVOS01000077">
    <property type="protein sequence ID" value="HIV24121.1"/>
    <property type="molecule type" value="Genomic_DNA"/>
</dbReference>
<dbReference type="InterPro" id="IPR038720">
    <property type="entry name" value="YprB_RNase_H-like_dom"/>
</dbReference>
<accession>A0A9D1P0A4</accession>
<dbReference type="GO" id="GO:0003676">
    <property type="term" value="F:nucleic acid binding"/>
    <property type="evidence" value="ECO:0007669"/>
    <property type="project" value="InterPro"/>
</dbReference>
<organism evidence="2 3">
    <name type="scientific">Candidatus Merdiplasma excrementigallinarum</name>
    <dbReference type="NCBI Taxonomy" id="2840864"/>
    <lineage>
        <taxon>Bacteria</taxon>
        <taxon>Bacillati</taxon>
        <taxon>Bacillota</taxon>
        <taxon>Clostridia</taxon>
        <taxon>Lachnospirales</taxon>
        <taxon>Lachnospiraceae</taxon>
        <taxon>Lachnospiraceae incertae sedis</taxon>
        <taxon>Candidatus Merdiplasma</taxon>
    </lineage>
</organism>
<name>A0A9D1P0A4_9FIRM</name>
<dbReference type="PANTHER" id="PTHR38462">
    <property type="entry name" value="EXONUCLEASE-LIKE PROTEIN"/>
    <property type="match status" value="1"/>
</dbReference>
<reference evidence="2" key="2">
    <citation type="journal article" date="2021" name="PeerJ">
        <title>Extensive microbial diversity within the chicken gut microbiome revealed by metagenomics and culture.</title>
        <authorList>
            <person name="Gilroy R."/>
            <person name="Ravi A."/>
            <person name="Getino M."/>
            <person name="Pursley I."/>
            <person name="Horton D.L."/>
            <person name="Alikhan N.F."/>
            <person name="Baker D."/>
            <person name="Gharbi K."/>
            <person name="Hall N."/>
            <person name="Watson M."/>
            <person name="Adriaenssens E.M."/>
            <person name="Foster-Nyarko E."/>
            <person name="Jarju S."/>
            <person name="Secka A."/>
            <person name="Antonio M."/>
            <person name="Oren A."/>
            <person name="Chaudhuri R.R."/>
            <person name="La Ragione R."/>
            <person name="Hildebrand F."/>
            <person name="Pallen M.J."/>
        </authorList>
    </citation>
    <scope>NUCLEOTIDE SEQUENCE</scope>
    <source>
        <strain evidence="2">ChiBcec6-7307</strain>
    </source>
</reference>
<dbReference type="SUPFAM" id="SSF53098">
    <property type="entry name" value="Ribonuclease H-like"/>
    <property type="match status" value="1"/>
</dbReference>
<dbReference type="Gene3D" id="3.30.420.10">
    <property type="entry name" value="Ribonuclease H-like superfamily/Ribonuclease H"/>
    <property type="match status" value="1"/>
</dbReference>